<evidence type="ECO:0000313" key="7">
    <source>
        <dbReference type="EMBL" id="MBD8507562.1"/>
    </source>
</evidence>
<feature type="transmembrane region" description="Helical" evidence="5">
    <location>
        <begin position="181"/>
        <end position="199"/>
    </location>
</feature>
<feature type="transmembrane region" description="Helical" evidence="5">
    <location>
        <begin position="260"/>
        <end position="279"/>
    </location>
</feature>
<gene>
    <name evidence="7" type="ORF">HT102_13820</name>
</gene>
<dbReference type="PANTHER" id="PTHR23527">
    <property type="entry name" value="BLL3282 PROTEIN"/>
    <property type="match status" value="1"/>
</dbReference>
<dbReference type="GO" id="GO:0005886">
    <property type="term" value="C:plasma membrane"/>
    <property type="evidence" value="ECO:0007669"/>
    <property type="project" value="UniProtKB-SubCell"/>
</dbReference>
<keyword evidence="2 5" id="KW-0812">Transmembrane</keyword>
<keyword evidence="4 5" id="KW-0472">Membrane</keyword>
<dbReference type="AlphaFoldDB" id="A0A927PN45"/>
<feature type="transmembrane region" description="Helical" evidence="5">
    <location>
        <begin position="387"/>
        <end position="407"/>
    </location>
</feature>
<name>A0A927PN45_9ACTN</name>
<evidence type="ECO:0000256" key="5">
    <source>
        <dbReference type="SAM" id="Phobius"/>
    </source>
</evidence>
<evidence type="ECO:0000256" key="1">
    <source>
        <dbReference type="ARBA" id="ARBA00004651"/>
    </source>
</evidence>
<evidence type="ECO:0000256" key="4">
    <source>
        <dbReference type="ARBA" id="ARBA00023136"/>
    </source>
</evidence>
<sequence>MSVEIRSPGVKWRVLAAGTIAQTVSSLLVGIGAFLIPHLHSADGPYGLGLGHAGAIAAAPTVGLMLTLVAWGAVVDRLGERGVLLAGMLLGAIATGTAVLVVSVAGGALGATVPPAGIAAVLFLAGIAAASANAASGRLVVGWFPADQRGLAMGLRQMAQPLGIAAAAVIVPVTAEASGVAAVLAVAAASCLGAVAVLVRWAHDPARPRAGSSEALELRRSPYTQGSGLVRVHAAAVLLVVPQFTLWSLAMVWLISEQGFSPLAAGVFVGITQLAGAAGRVGAGVWSDRAGSRTGPMRIIAIAAVLVMLVLAVADLVGATTVALIVLVAASVITVADNGLAYTAAAEIAGPFWGGRVLGLHNTAQNALASAVPPVAGIVVELWGFPWLFAGSAAFALLAVPLVPGAITSRQ</sequence>
<dbReference type="Proteomes" id="UP000642993">
    <property type="component" value="Unassembled WGS sequence"/>
</dbReference>
<comment type="subcellular location">
    <subcellularLocation>
        <location evidence="1">Cell membrane</location>
        <topology evidence="1">Multi-pass membrane protein</topology>
    </subcellularLocation>
</comment>
<dbReference type="InterPro" id="IPR052952">
    <property type="entry name" value="MFS-Transporter"/>
</dbReference>
<protein>
    <submittedName>
        <fullName evidence="7">MFS transporter</fullName>
    </submittedName>
</protein>
<dbReference type="SUPFAM" id="SSF103473">
    <property type="entry name" value="MFS general substrate transporter"/>
    <property type="match status" value="1"/>
</dbReference>
<feature type="transmembrane region" description="Helical" evidence="5">
    <location>
        <begin position="83"/>
        <end position="106"/>
    </location>
</feature>
<dbReference type="PANTHER" id="PTHR23527:SF1">
    <property type="entry name" value="BLL3282 PROTEIN"/>
    <property type="match status" value="1"/>
</dbReference>
<feature type="transmembrane region" description="Helical" evidence="5">
    <location>
        <begin position="48"/>
        <end position="71"/>
    </location>
</feature>
<evidence type="ECO:0000259" key="6">
    <source>
        <dbReference type="PROSITE" id="PS50850"/>
    </source>
</evidence>
<dbReference type="Gene3D" id="1.20.1250.20">
    <property type="entry name" value="MFS general substrate transporter like domains"/>
    <property type="match status" value="2"/>
</dbReference>
<feature type="transmembrane region" description="Helical" evidence="5">
    <location>
        <begin position="158"/>
        <end position="175"/>
    </location>
</feature>
<keyword evidence="3 5" id="KW-1133">Transmembrane helix</keyword>
<dbReference type="PROSITE" id="PS50850">
    <property type="entry name" value="MFS"/>
    <property type="match status" value="1"/>
</dbReference>
<dbReference type="EMBL" id="JACYWE010000009">
    <property type="protein sequence ID" value="MBD8507562.1"/>
    <property type="molecule type" value="Genomic_DNA"/>
</dbReference>
<organism evidence="7 8">
    <name type="scientific">Lolliginicoccus lacisalsi</name>
    <dbReference type="NCBI Taxonomy" id="2742202"/>
    <lineage>
        <taxon>Bacteria</taxon>
        <taxon>Bacillati</taxon>
        <taxon>Actinomycetota</taxon>
        <taxon>Actinomycetes</taxon>
        <taxon>Mycobacteriales</taxon>
        <taxon>Hoyosellaceae</taxon>
        <taxon>Lolliginicoccus</taxon>
    </lineage>
</organism>
<keyword evidence="8" id="KW-1185">Reference proteome</keyword>
<feature type="transmembrane region" description="Helical" evidence="5">
    <location>
        <begin position="118"/>
        <end position="146"/>
    </location>
</feature>
<dbReference type="InterPro" id="IPR011701">
    <property type="entry name" value="MFS"/>
</dbReference>
<reference evidence="7" key="1">
    <citation type="submission" date="2020-09" db="EMBL/GenBank/DDBJ databases">
        <title>Hoyosella lacisalsi sp. nov., a halotolerant actinobacterium isolated from soil of Lake Gudzhirganskoe.</title>
        <authorList>
            <person name="Yang Q."/>
            <person name="Guo P.Y."/>
            <person name="Liu S.W."/>
            <person name="Li F.N."/>
            <person name="Sun C.H."/>
        </authorList>
    </citation>
    <scope>NUCLEOTIDE SEQUENCE</scope>
    <source>
        <strain evidence="7">G463</strain>
    </source>
</reference>
<accession>A0A927PN45</accession>
<feature type="transmembrane region" description="Helical" evidence="5">
    <location>
        <begin position="229"/>
        <end position="254"/>
    </location>
</feature>
<evidence type="ECO:0000256" key="2">
    <source>
        <dbReference type="ARBA" id="ARBA00022692"/>
    </source>
</evidence>
<feature type="transmembrane region" description="Helical" evidence="5">
    <location>
        <begin position="300"/>
        <end position="333"/>
    </location>
</feature>
<comment type="caution">
    <text evidence="7">The sequence shown here is derived from an EMBL/GenBank/DDBJ whole genome shotgun (WGS) entry which is preliminary data.</text>
</comment>
<dbReference type="InterPro" id="IPR036259">
    <property type="entry name" value="MFS_trans_sf"/>
</dbReference>
<dbReference type="Pfam" id="PF07690">
    <property type="entry name" value="MFS_1"/>
    <property type="match status" value="1"/>
</dbReference>
<dbReference type="GO" id="GO:0022857">
    <property type="term" value="F:transmembrane transporter activity"/>
    <property type="evidence" value="ECO:0007669"/>
    <property type="project" value="InterPro"/>
</dbReference>
<dbReference type="RefSeq" id="WP_192040028.1">
    <property type="nucleotide sequence ID" value="NZ_JACYWE010000009.1"/>
</dbReference>
<evidence type="ECO:0000256" key="3">
    <source>
        <dbReference type="ARBA" id="ARBA00022989"/>
    </source>
</evidence>
<proteinExistence type="predicted"/>
<feature type="transmembrane region" description="Helical" evidence="5">
    <location>
        <begin position="12"/>
        <end position="36"/>
    </location>
</feature>
<evidence type="ECO:0000313" key="8">
    <source>
        <dbReference type="Proteomes" id="UP000642993"/>
    </source>
</evidence>
<dbReference type="InterPro" id="IPR020846">
    <property type="entry name" value="MFS_dom"/>
</dbReference>
<feature type="domain" description="Major facilitator superfamily (MFS) profile" evidence="6">
    <location>
        <begin position="14"/>
        <end position="411"/>
    </location>
</feature>